<dbReference type="EMBL" id="CP048914">
    <property type="protein sequence ID" value="QMS85380.1"/>
    <property type="molecule type" value="Genomic_DNA"/>
</dbReference>
<keyword evidence="9" id="KW-0406">Ion transport</keyword>
<reference evidence="12 13" key="1">
    <citation type="submission" date="2020-02" db="EMBL/GenBank/DDBJ databases">
        <authorList>
            <person name="Zheng R.K."/>
            <person name="Sun C.M."/>
        </authorList>
    </citation>
    <scope>NUCLEOTIDE SEQUENCE [LARGE SCALE GENOMIC DNA]</scope>
    <source>
        <strain evidence="13">zrk13</strain>
    </source>
</reference>
<dbReference type="InterPro" id="IPR027417">
    <property type="entry name" value="P-loop_NTPase"/>
</dbReference>
<dbReference type="InterPro" id="IPR003439">
    <property type="entry name" value="ABC_transporter-like_ATP-bd"/>
</dbReference>
<dbReference type="InterPro" id="IPR050093">
    <property type="entry name" value="ABC_SmlMolc_Importer"/>
</dbReference>
<evidence type="ECO:0000256" key="6">
    <source>
        <dbReference type="ARBA" id="ARBA00022840"/>
    </source>
</evidence>
<dbReference type="PANTHER" id="PTHR42781:SF1">
    <property type="entry name" value="THIAMINE IMPORT ATP-BINDING PROTEIN THIQ"/>
    <property type="match status" value="1"/>
</dbReference>
<organism evidence="12 13">
    <name type="scientific">Candidatus Xianfuyuplasma coldseepsis</name>
    <dbReference type="NCBI Taxonomy" id="2782163"/>
    <lineage>
        <taxon>Bacteria</taxon>
        <taxon>Bacillati</taxon>
        <taxon>Mycoplasmatota</taxon>
        <taxon>Mollicutes</taxon>
        <taxon>Candidatus Izemoplasmatales</taxon>
        <taxon>Candidatus Izemoplasmataceae</taxon>
        <taxon>Candidatus Xianfuyuplasma</taxon>
    </lineage>
</organism>
<evidence type="ECO:0000256" key="8">
    <source>
        <dbReference type="ARBA" id="ARBA00023004"/>
    </source>
</evidence>
<evidence type="ECO:0000256" key="10">
    <source>
        <dbReference type="ARBA" id="ARBA00023136"/>
    </source>
</evidence>
<dbReference type="SUPFAM" id="SSF52540">
    <property type="entry name" value="P-loop containing nucleoside triphosphate hydrolases"/>
    <property type="match status" value="1"/>
</dbReference>
<protein>
    <submittedName>
        <fullName evidence="12">ABC transporter ATP-binding protein</fullName>
    </submittedName>
</protein>
<dbReference type="Proteomes" id="UP000514720">
    <property type="component" value="Chromosome"/>
</dbReference>
<dbReference type="Gene3D" id="3.40.50.300">
    <property type="entry name" value="P-loop containing nucleotide triphosphate hydrolases"/>
    <property type="match status" value="1"/>
</dbReference>
<evidence type="ECO:0000256" key="2">
    <source>
        <dbReference type="ARBA" id="ARBA00022475"/>
    </source>
</evidence>
<keyword evidence="2" id="KW-1003">Cell membrane</keyword>
<feature type="domain" description="ABC transporter" evidence="11">
    <location>
        <begin position="2"/>
        <end position="204"/>
    </location>
</feature>
<dbReference type="AlphaFoldDB" id="A0A7L7KRC5"/>
<dbReference type="KEGG" id="xcl:G4Z02_06310"/>
<dbReference type="PROSITE" id="PS00211">
    <property type="entry name" value="ABC_TRANSPORTER_1"/>
    <property type="match status" value="1"/>
</dbReference>
<keyword evidence="5" id="KW-0547">Nucleotide-binding</keyword>
<name>A0A7L7KRC5_9MOLU</name>
<dbReference type="RefSeq" id="WP_258877173.1">
    <property type="nucleotide sequence ID" value="NZ_CP048914.1"/>
</dbReference>
<keyword evidence="4" id="KW-0997">Cell inner membrane</keyword>
<proteinExistence type="predicted"/>
<dbReference type="GO" id="GO:0016020">
    <property type="term" value="C:membrane"/>
    <property type="evidence" value="ECO:0007669"/>
    <property type="project" value="InterPro"/>
</dbReference>
<keyword evidence="13" id="KW-1185">Reference proteome</keyword>
<dbReference type="GO" id="GO:0005524">
    <property type="term" value="F:ATP binding"/>
    <property type="evidence" value="ECO:0007669"/>
    <property type="project" value="UniProtKB-KW"/>
</dbReference>
<keyword evidence="10" id="KW-0472">Membrane</keyword>
<evidence type="ECO:0000256" key="7">
    <source>
        <dbReference type="ARBA" id="ARBA00022967"/>
    </source>
</evidence>
<evidence type="ECO:0000256" key="1">
    <source>
        <dbReference type="ARBA" id="ARBA00022448"/>
    </source>
</evidence>
<keyword evidence="1" id="KW-0813">Transport</keyword>
<keyword evidence="7" id="KW-1278">Translocase</keyword>
<dbReference type="InterPro" id="IPR017871">
    <property type="entry name" value="ABC_transporter-like_CS"/>
</dbReference>
<evidence type="ECO:0000259" key="11">
    <source>
        <dbReference type="PROSITE" id="PS50893"/>
    </source>
</evidence>
<gene>
    <name evidence="12" type="ORF">G4Z02_06310</name>
</gene>
<accession>A0A7L7KRC5</accession>
<dbReference type="PROSITE" id="PS50893">
    <property type="entry name" value="ABC_TRANSPORTER_2"/>
    <property type="match status" value="1"/>
</dbReference>
<evidence type="ECO:0000256" key="4">
    <source>
        <dbReference type="ARBA" id="ARBA00022519"/>
    </source>
</evidence>
<dbReference type="CDD" id="cd03259">
    <property type="entry name" value="ABC_Carb_Solutes_like"/>
    <property type="match status" value="1"/>
</dbReference>
<dbReference type="InterPro" id="IPR003593">
    <property type="entry name" value="AAA+_ATPase"/>
</dbReference>
<evidence type="ECO:0000256" key="5">
    <source>
        <dbReference type="ARBA" id="ARBA00022741"/>
    </source>
</evidence>
<dbReference type="GO" id="GO:0015408">
    <property type="term" value="F:ABC-type ferric iron transporter activity"/>
    <property type="evidence" value="ECO:0007669"/>
    <property type="project" value="InterPro"/>
</dbReference>
<dbReference type="GO" id="GO:0016887">
    <property type="term" value="F:ATP hydrolysis activity"/>
    <property type="evidence" value="ECO:0007669"/>
    <property type="project" value="InterPro"/>
</dbReference>
<evidence type="ECO:0000256" key="9">
    <source>
        <dbReference type="ARBA" id="ARBA00023065"/>
    </source>
</evidence>
<dbReference type="PANTHER" id="PTHR42781">
    <property type="entry name" value="SPERMIDINE/PUTRESCINE IMPORT ATP-BINDING PROTEIN POTA"/>
    <property type="match status" value="1"/>
</dbReference>
<keyword evidence="6 12" id="KW-0067">ATP-binding</keyword>
<dbReference type="Pfam" id="PF00005">
    <property type="entry name" value="ABC_tran"/>
    <property type="match status" value="1"/>
</dbReference>
<keyword evidence="3" id="KW-0410">Iron transport</keyword>
<evidence type="ECO:0000313" key="13">
    <source>
        <dbReference type="Proteomes" id="UP000514720"/>
    </source>
</evidence>
<dbReference type="InterPro" id="IPR015853">
    <property type="entry name" value="ABC_transpr_FbpC"/>
</dbReference>
<sequence>MLKLHNIQFSYDKKQPILDDFNIDVDKGEIVAILGRSGSGKSSILRVIAGLETPQSGDVVIDGNIVNNVPTSKRNVGLVFQNHALFPHLTIRKNIEYGLFNMSSAMKKERCEEVAKKVDILELLDRYPHEISGGQKQRAAIARSLVTKPKILLLDEPFTALDQELKQSIRLDILRILKQFNITTIIVTHDIDDAIALHARVIQLQ</sequence>
<evidence type="ECO:0000313" key="12">
    <source>
        <dbReference type="EMBL" id="QMS85380.1"/>
    </source>
</evidence>
<evidence type="ECO:0000256" key="3">
    <source>
        <dbReference type="ARBA" id="ARBA00022496"/>
    </source>
</evidence>
<keyword evidence="8" id="KW-0408">Iron</keyword>
<dbReference type="SMART" id="SM00382">
    <property type="entry name" value="AAA"/>
    <property type="match status" value="1"/>
</dbReference>